<dbReference type="PANTHER" id="PTHR11926:SF1494">
    <property type="entry name" value="FLAVONOL 3-O-GLUCOSYLTRANSFERASE UGT76E12-RELATED"/>
    <property type="match status" value="1"/>
</dbReference>
<dbReference type="AlphaFoldDB" id="U5CYE2"/>
<dbReference type="SUPFAM" id="SSF53756">
    <property type="entry name" value="UDP-Glycosyltransferase/glycogen phosphorylase"/>
    <property type="match status" value="1"/>
</dbReference>
<sequence>MEEKSAAELSGYKNHLLLFPPPFQGHINPMVQLAHILHNRGFLITIVHTDYNAPHLEPRSRFIVEPICCGLSNQEAQSMDIVELICTLNKKCELPFRALLEDLQSRKGGFPVSCLITDAVLYFTQDVAEELGIMRMVLRTSSLTSNLVFEAFPVLREKGYLGGGERSKTGT</sequence>
<dbReference type="eggNOG" id="KOG1192">
    <property type="taxonomic scope" value="Eukaryota"/>
</dbReference>
<protein>
    <submittedName>
        <fullName evidence="3">Uncharacterized protein</fullName>
    </submittedName>
</protein>
<evidence type="ECO:0000313" key="4">
    <source>
        <dbReference type="Proteomes" id="UP000017836"/>
    </source>
</evidence>
<keyword evidence="4" id="KW-1185">Reference proteome</keyword>
<dbReference type="PANTHER" id="PTHR11926">
    <property type="entry name" value="GLUCOSYL/GLUCURONOSYL TRANSFERASES"/>
    <property type="match status" value="1"/>
</dbReference>
<comment type="similarity">
    <text evidence="1">Belongs to the UDP-glycosyltransferase family.</text>
</comment>
<dbReference type="EMBL" id="KI392657">
    <property type="protein sequence ID" value="ERN11944.1"/>
    <property type="molecule type" value="Genomic_DNA"/>
</dbReference>
<accession>U5CYE2</accession>
<dbReference type="GO" id="GO:0016757">
    <property type="term" value="F:glycosyltransferase activity"/>
    <property type="evidence" value="ECO:0007669"/>
    <property type="project" value="UniProtKB-KW"/>
</dbReference>
<evidence type="ECO:0000313" key="3">
    <source>
        <dbReference type="EMBL" id="ERN11944.1"/>
    </source>
</evidence>
<proteinExistence type="inferred from homology"/>
<dbReference type="HOGENOM" id="CLU_001724_6_2_1"/>
<keyword evidence="2" id="KW-0328">Glycosyltransferase</keyword>
<organism evidence="3 4">
    <name type="scientific">Amborella trichopoda</name>
    <dbReference type="NCBI Taxonomy" id="13333"/>
    <lineage>
        <taxon>Eukaryota</taxon>
        <taxon>Viridiplantae</taxon>
        <taxon>Streptophyta</taxon>
        <taxon>Embryophyta</taxon>
        <taxon>Tracheophyta</taxon>
        <taxon>Spermatophyta</taxon>
        <taxon>Magnoliopsida</taxon>
        <taxon>Amborellales</taxon>
        <taxon>Amborellaceae</taxon>
        <taxon>Amborella</taxon>
    </lineage>
</organism>
<dbReference type="Gene3D" id="3.40.50.2000">
    <property type="entry name" value="Glycogen Phosphorylase B"/>
    <property type="match status" value="1"/>
</dbReference>
<reference evidence="4" key="1">
    <citation type="journal article" date="2013" name="Science">
        <title>The Amborella genome and the evolution of flowering plants.</title>
        <authorList>
            <consortium name="Amborella Genome Project"/>
        </authorList>
    </citation>
    <scope>NUCLEOTIDE SEQUENCE [LARGE SCALE GENOMIC DNA]</scope>
</reference>
<evidence type="ECO:0000256" key="2">
    <source>
        <dbReference type="ARBA" id="ARBA00022676"/>
    </source>
</evidence>
<keyword evidence="2" id="KW-0808">Transferase</keyword>
<dbReference type="Gramene" id="ERN11944">
    <property type="protein sequence ID" value="ERN11944"/>
    <property type="gene ID" value="AMTR_s02479p00005300"/>
</dbReference>
<gene>
    <name evidence="3" type="ORF">AMTR_s02479p00005300</name>
</gene>
<name>U5CYE2_AMBTC</name>
<dbReference type="Proteomes" id="UP000017836">
    <property type="component" value="Unassembled WGS sequence"/>
</dbReference>
<dbReference type="OMA" id="TATHRVC"/>
<evidence type="ECO:0000256" key="1">
    <source>
        <dbReference type="ARBA" id="ARBA00009995"/>
    </source>
</evidence>